<dbReference type="GO" id="GO:0003676">
    <property type="term" value="F:nucleic acid binding"/>
    <property type="evidence" value="ECO:0007669"/>
    <property type="project" value="InterPro"/>
</dbReference>
<comment type="similarity">
    <text evidence="1">Belongs to the SEN15 family.</text>
</comment>
<keyword evidence="6" id="KW-1185">Reference proteome</keyword>
<feature type="region of interest" description="Disordered" evidence="3">
    <location>
        <begin position="229"/>
        <end position="250"/>
    </location>
</feature>
<dbReference type="STRING" id="13616.ENSMODP00000047889"/>
<dbReference type="Ensembl" id="ENSMODT00000076330.1">
    <property type="protein sequence ID" value="ENSMODP00000047889.1"/>
    <property type="gene ID" value="ENSMODG00000045963.1"/>
</dbReference>
<dbReference type="OrthoDB" id="10002170at2759"/>
<dbReference type="Proteomes" id="UP000002280">
    <property type="component" value="Chromosome 2"/>
</dbReference>
<keyword evidence="2" id="KW-0819">tRNA processing</keyword>
<dbReference type="Gene3D" id="3.40.1350.10">
    <property type="match status" value="1"/>
</dbReference>
<reference evidence="5 6" key="1">
    <citation type="journal article" date="2007" name="Nature">
        <title>Genome of the marsupial Monodelphis domestica reveals innovation in non-coding sequences.</title>
        <authorList>
            <person name="Mikkelsen T.S."/>
            <person name="Wakefield M.J."/>
            <person name="Aken B."/>
            <person name="Amemiya C.T."/>
            <person name="Chang J.L."/>
            <person name="Duke S."/>
            <person name="Garber M."/>
            <person name="Gentles A.J."/>
            <person name="Goodstadt L."/>
            <person name="Heger A."/>
            <person name="Jurka J."/>
            <person name="Kamal M."/>
            <person name="Mauceli E."/>
            <person name="Searle S.M."/>
            <person name="Sharpe T."/>
            <person name="Baker M.L."/>
            <person name="Batzer M.A."/>
            <person name="Benos P.V."/>
            <person name="Belov K."/>
            <person name="Clamp M."/>
            <person name="Cook A."/>
            <person name="Cuff J."/>
            <person name="Das R."/>
            <person name="Davidow L."/>
            <person name="Deakin J.E."/>
            <person name="Fazzari M.J."/>
            <person name="Glass J.L."/>
            <person name="Grabherr M."/>
            <person name="Greally J.M."/>
            <person name="Gu W."/>
            <person name="Hore T.A."/>
            <person name="Huttley G.A."/>
            <person name="Kleber M."/>
            <person name="Jirtle R.L."/>
            <person name="Koina E."/>
            <person name="Lee J.T."/>
            <person name="Mahony S."/>
            <person name="Marra M.A."/>
            <person name="Miller R.D."/>
            <person name="Nicholls R.D."/>
            <person name="Oda M."/>
            <person name="Papenfuss A.T."/>
            <person name="Parra Z.E."/>
            <person name="Pollock D.D."/>
            <person name="Ray D.A."/>
            <person name="Schein J.E."/>
            <person name="Speed T.P."/>
            <person name="Thompson K."/>
            <person name="VandeBerg J.L."/>
            <person name="Wade C.M."/>
            <person name="Walker J.A."/>
            <person name="Waters P.D."/>
            <person name="Webber C."/>
            <person name="Weidman J.R."/>
            <person name="Xie X."/>
            <person name="Zody M.C."/>
            <person name="Baldwin J."/>
            <person name="Abdouelleil A."/>
            <person name="Abdulkadir J."/>
            <person name="Abebe A."/>
            <person name="Abera B."/>
            <person name="Abreu J."/>
            <person name="Acer S.C."/>
            <person name="Aftuck L."/>
            <person name="Alexander A."/>
            <person name="An P."/>
            <person name="Anderson E."/>
            <person name="Anderson S."/>
            <person name="Arachi H."/>
            <person name="Azer M."/>
            <person name="Bachantsang P."/>
            <person name="Barry A."/>
            <person name="Bayul T."/>
            <person name="Berlin A."/>
            <person name="Bessette D."/>
            <person name="Bloom T."/>
            <person name="Bloom T."/>
            <person name="Boguslavskiy L."/>
            <person name="Bonnet C."/>
            <person name="Boukhgalter B."/>
            <person name="Bourzgui I."/>
            <person name="Brown A."/>
            <person name="Cahill P."/>
            <person name="Channer S."/>
            <person name="Cheshatsang Y."/>
            <person name="Chuda L."/>
            <person name="Citroen M."/>
            <person name="Collymore A."/>
            <person name="Cooke P."/>
            <person name="Costello M."/>
            <person name="D'Aco K."/>
            <person name="Daza R."/>
            <person name="De Haan G."/>
            <person name="DeGray S."/>
            <person name="DeMaso C."/>
            <person name="Dhargay N."/>
            <person name="Dooley K."/>
            <person name="Dooley E."/>
            <person name="Doricent M."/>
            <person name="Dorje P."/>
            <person name="Dorjee K."/>
            <person name="Dupes A."/>
            <person name="Elong R."/>
            <person name="Falk J."/>
            <person name="Farina A."/>
            <person name="Faro S."/>
            <person name="Ferguson D."/>
            <person name="Fisher S."/>
            <person name="Foley C.D."/>
            <person name="Franke A."/>
            <person name="Friedrich D."/>
            <person name="Gadbois L."/>
            <person name="Gearin G."/>
            <person name="Gearin C.R."/>
            <person name="Giannoukos G."/>
            <person name="Goode T."/>
            <person name="Graham J."/>
            <person name="Grandbois E."/>
            <person name="Grewal S."/>
            <person name="Gyaltsen K."/>
            <person name="Hafez N."/>
            <person name="Hagos B."/>
            <person name="Hall J."/>
            <person name="Henson C."/>
            <person name="Hollinger A."/>
            <person name="Honan T."/>
            <person name="Huard M.D."/>
            <person name="Hughes L."/>
            <person name="Hurhula B."/>
            <person name="Husby M.E."/>
            <person name="Kamat A."/>
            <person name="Kanga B."/>
            <person name="Kashin S."/>
            <person name="Khazanovich D."/>
            <person name="Kisner P."/>
            <person name="Lance K."/>
            <person name="Lara M."/>
            <person name="Lee W."/>
            <person name="Lennon N."/>
            <person name="Letendre F."/>
            <person name="LeVine R."/>
            <person name="Lipovsky A."/>
            <person name="Liu X."/>
            <person name="Liu J."/>
            <person name="Liu S."/>
            <person name="Lokyitsang T."/>
            <person name="Lokyitsang Y."/>
            <person name="Lubonja R."/>
            <person name="Lui A."/>
            <person name="MacDonald P."/>
            <person name="Magnisalis V."/>
            <person name="Maru K."/>
            <person name="Matthews C."/>
            <person name="McCusker W."/>
            <person name="McDonough S."/>
            <person name="Mehta T."/>
            <person name="Meldrim J."/>
            <person name="Meneus L."/>
            <person name="Mihai O."/>
            <person name="Mihalev A."/>
            <person name="Mihova T."/>
            <person name="Mittelman R."/>
            <person name="Mlenga V."/>
            <person name="Montmayeur A."/>
            <person name="Mulrain L."/>
            <person name="Navidi A."/>
            <person name="Naylor J."/>
            <person name="Negash T."/>
            <person name="Nguyen T."/>
            <person name="Nguyen N."/>
            <person name="Nicol R."/>
            <person name="Norbu C."/>
            <person name="Norbu N."/>
            <person name="Novod N."/>
            <person name="O'Neill B."/>
            <person name="Osman S."/>
            <person name="Markiewicz E."/>
            <person name="Oyono O.L."/>
            <person name="Patti C."/>
            <person name="Phunkhang P."/>
            <person name="Pierre F."/>
            <person name="Priest M."/>
            <person name="Raghuraman S."/>
            <person name="Rege F."/>
            <person name="Reyes R."/>
            <person name="Rise C."/>
            <person name="Rogov P."/>
            <person name="Ross K."/>
            <person name="Ryan E."/>
            <person name="Settipalli S."/>
            <person name="Shea T."/>
            <person name="Sherpa N."/>
            <person name="Shi L."/>
            <person name="Shih D."/>
            <person name="Sparrow T."/>
            <person name="Spaulding J."/>
            <person name="Stalker J."/>
            <person name="Stange-Thomann N."/>
            <person name="Stavropoulos S."/>
            <person name="Stone C."/>
            <person name="Strader C."/>
            <person name="Tesfaye S."/>
            <person name="Thomson T."/>
            <person name="Thoulutsang Y."/>
            <person name="Thoulutsang D."/>
            <person name="Topham K."/>
            <person name="Topping I."/>
            <person name="Tsamla T."/>
            <person name="Vassiliev H."/>
            <person name="Vo A."/>
            <person name="Wangchuk T."/>
            <person name="Wangdi T."/>
            <person name="Weiand M."/>
            <person name="Wilkinson J."/>
            <person name="Wilson A."/>
            <person name="Yadav S."/>
            <person name="Young G."/>
            <person name="Yu Q."/>
            <person name="Zembek L."/>
            <person name="Zhong D."/>
            <person name="Zimmer A."/>
            <person name="Zwirko Z."/>
            <person name="Jaffe D.B."/>
            <person name="Alvarez P."/>
            <person name="Brockman W."/>
            <person name="Butler J."/>
            <person name="Chin C."/>
            <person name="Gnerre S."/>
            <person name="MacCallum I."/>
            <person name="Graves J.A."/>
            <person name="Ponting C.P."/>
            <person name="Breen M."/>
            <person name="Samollow P.B."/>
            <person name="Lander E.S."/>
            <person name="Lindblad-Toh K."/>
        </authorList>
    </citation>
    <scope>NUCLEOTIDE SEQUENCE [LARGE SCALE GENOMIC DNA]</scope>
</reference>
<dbReference type="InterPro" id="IPR036167">
    <property type="entry name" value="tRNA_intron_Endo_cat-like_sf"/>
</dbReference>
<evidence type="ECO:0000256" key="1">
    <source>
        <dbReference type="ARBA" id="ARBA00006091"/>
    </source>
</evidence>
<proteinExistence type="inferred from homology"/>
<dbReference type="InterPro" id="IPR011856">
    <property type="entry name" value="tRNA_endonuc-like_dom_sf"/>
</dbReference>
<dbReference type="FunCoup" id="A0A5F8GK87">
    <property type="interactions" value="1425"/>
</dbReference>
<evidence type="ECO:0000313" key="5">
    <source>
        <dbReference type="Ensembl" id="ENSMODP00000047889.1"/>
    </source>
</evidence>
<dbReference type="InterPro" id="IPR018593">
    <property type="entry name" value="tRNA-endonuc_su_Sen15"/>
</dbReference>
<protein>
    <submittedName>
        <fullName evidence="5">tRNA splicing endonuclease subunit 15</fullName>
    </submittedName>
</protein>
<dbReference type="PANTHER" id="PTHR28582:SF1">
    <property type="entry name" value="TRNA-SPLICING ENDONUCLEASE SUBUNIT SEN15"/>
    <property type="match status" value="1"/>
</dbReference>
<dbReference type="GO" id="GO:0005634">
    <property type="term" value="C:nucleus"/>
    <property type="evidence" value="ECO:0007669"/>
    <property type="project" value="UniProtKB-ARBA"/>
</dbReference>
<sequence length="250" mass="27876">MGYGVGVVEAREHSPRTLVAVAVEQPGPNLPGEEEVAEPRCTWVSLPTRKAIVTHRWRSEAAVHHAVTGRVEAMEGDSVVTTEGSGGDAGGVHPILGAFERQHNWMTSHPQFLEMMELDVTETSQVYTAFLVYLDLLEGRKWHEVKSIGLPELQLICLHGHEKEGERLQIVVPTSVHASFSHERLREVMTHACKLQSEPNSPMSVTLAIVESDSTIVYYKLTDGFVVPDPPEAAEESDSKQWRKKKRLKR</sequence>
<evidence type="ECO:0000313" key="6">
    <source>
        <dbReference type="Proteomes" id="UP000002280"/>
    </source>
</evidence>
<evidence type="ECO:0000259" key="4">
    <source>
        <dbReference type="Pfam" id="PF09631"/>
    </source>
</evidence>
<dbReference type="KEGG" id="mdo:100024293"/>
<dbReference type="InParanoid" id="A0A5F8GK87"/>
<feature type="domain" description="tRNA-splicing endonuclease subunit Sen15" evidence="4">
    <location>
        <begin position="131"/>
        <end position="230"/>
    </location>
</feature>
<evidence type="ECO:0000256" key="2">
    <source>
        <dbReference type="ARBA" id="ARBA00022694"/>
    </source>
</evidence>
<accession>A0A5F8GK87</accession>
<dbReference type="PANTHER" id="PTHR28582">
    <property type="entry name" value="TRNA-SPLICING ENDONUCLEASE SUBUNIT SEN15"/>
    <property type="match status" value="1"/>
</dbReference>
<name>A0A5F8GK87_MONDO</name>
<dbReference type="SUPFAM" id="SSF53032">
    <property type="entry name" value="tRNA-intron endonuclease catalytic domain-like"/>
    <property type="match status" value="1"/>
</dbReference>
<evidence type="ECO:0000256" key="3">
    <source>
        <dbReference type="SAM" id="MobiDB-lite"/>
    </source>
</evidence>
<reference evidence="5" key="2">
    <citation type="submission" date="2025-08" db="UniProtKB">
        <authorList>
            <consortium name="Ensembl"/>
        </authorList>
    </citation>
    <scope>IDENTIFICATION</scope>
</reference>
<organism evidence="5 6">
    <name type="scientific">Monodelphis domestica</name>
    <name type="common">Gray short-tailed opossum</name>
    <dbReference type="NCBI Taxonomy" id="13616"/>
    <lineage>
        <taxon>Eukaryota</taxon>
        <taxon>Metazoa</taxon>
        <taxon>Chordata</taxon>
        <taxon>Craniata</taxon>
        <taxon>Vertebrata</taxon>
        <taxon>Euteleostomi</taxon>
        <taxon>Mammalia</taxon>
        <taxon>Metatheria</taxon>
        <taxon>Didelphimorphia</taxon>
        <taxon>Didelphidae</taxon>
        <taxon>Monodelphis</taxon>
    </lineage>
</organism>
<dbReference type="GeneID" id="100024293"/>
<dbReference type="CTD" id="116461"/>
<reference evidence="5" key="3">
    <citation type="submission" date="2025-09" db="UniProtKB">
        <authorList>
            <consortium name="Ensembl"/>
        </authorList>
    </citation>
    <scope>IDENTIFICATION</scope>
</reference>
<dbReference type="Pfam" id="PF09631">
    <property type="entry name" value="Sen15"/>
    <property type="match status" value="1"/>
</dbReference>
<dbReference type="GO" id="GO:0006388">
    <property type="term" value="P:tRNA splicing, via endonucleolytic cleavage and ligation"/>
    <property type="evidence" value="ECO:0007669"/>
    <property type="project" value="InterPro"/>
</dbReference>
<dbReference type="Bgee" id="ENSMODG00000045963">
    <property type="expression patterns" value="Expressed in forelimb bud and 21 other cell types or tissues"/>
</dbReference>
<dbReference type="GeneTree" id="ENSGT00390000014781"/>
<dbReference type="AlphaFoldDB" id="A0A5F8GK87"/>